<evidence type="ECO:0000259" key="10">
    <source>
        <dbReference type="PROSITE" id="PS50157"/>
    </source>
</evidence>
<keyword evidence="6" id="KW-0539">Nucleus</keyword>
<evidence type="ECO:0000256" key="4">
    <source>
        <dbReference type="ARBA" id="ARBA00022771"/>
    </source>
</evidence>
<organism evidence="11 12">
    <name type="scientific">Scophthalmus maximus</name>
    <name type="common">Turbot</name>
    <name type="synonym">Psetta maxima</name>
    <dbReference type="NCBI Taxonomy" id="52904"/>
    <lineage>
        <taxon>Eukaryota</taxon>
        <taxon>Metazoa</taxon>
        <taxon>Chordata</taxon>
        <taxon>Craniata</taxon>
        <taxon>Vertebrata</taxon>
        <taxon>Euteleostomi</taxon>
        <taxon>Actinopterygii</taxon>
        <taxon>Neopterygii</taxon>
        <taxon>Teleostei</taxon>
        <taxon>Neoteleostei</taxon>
        <taxon>Acanthomorphata</taxon>
        <taxon>Carangaria</taxon>
        <taxon>Pleuronectiformes</taxon>
        <taxon>Pleuronectoidei</taxon>
        <taxon>Scophthalmidae</taxon>
        <taxon>Scophthalmus</taxon>
    </lineage>
</organism>
<keyword evidence="2" id="KW-0479">Metal-binding</keyword>
<dbReference type="PROSITE" id="PS00028">
    <property type="entry name" value="ZINC_FINGER_C2H2_1"/>
    <property type="match status" value="3"/>
</dbReference>
<evidence type="ECO:0000256" key="7">
    <source>
        <dbReference type="PROSITE-ProRule" id="PRU00042"/>
    </source>
</evidence>
<dbReference type="SMART" id="SM00355">
    <property type="entry name" value="ZnF_C2H2"/>
    <property type="match status" value="4"/>
</dbReference>
<protein>
    <recommendedName>
        <fullName evidence="10">C2H2-type domain-containing protein</fullName>
    </recommendedName>
</protein>
<keyword evidence="5" id="KW-0862">Zinc</keyword>
<dbReference type="GO" id="GO:0008270">
    <property type="term" value="F:zinc ion binding"/>
    <property type="evidence" value="ECO:0007669"/>
    <property type="project" value="UniProtKB-KW"/>
</dbReference>
<feature type="domain" description="C2H2-type" evidence="10">
    <location>
        <begin position="414"/>
        <end position="441"/>
    </location>
</feature>
<evidence type="ECO:0000313" key="11">
    <source>
        <dbReference type="EMBL" id="KAF0037948.1"/>
    </source>
</evidence>
<feature type="region of interest" description="Disordered" evidence="9">
    <location>
        <begin position="82"/>
        <end position="133"/>
    </location>
</feature>
<evidence type="ECO:0000256" key="3">
    <source>
        <dbReference type="ARBA" id="ARBA00022737"/>
    </source>
</evidence>
<dbReference type="InterPro" id="IPR013087">
    <property type="entry name" value="Znf_C2H2_type"/>
</dbReference>
<dbReference type="SUPFAM" id="SSF57667">
    <property type="entry name" value="beta-beta-alpha zinc fingers"/>
    <property type="match status" value="2"/>
</dbReference>
<comment type="caution">
    <text evidence="11">The sequence shown here is derived from an EMBL/GenBank/DDBJ whole genome shotgun (WGS) entry which is preliminary data.</text>
</comment>
<feature type="coiled-coil region" evidence="8">
    <location>
        <begin position="38"/>
        <end position="72"/>
    </location>
</feature>
<dbReference type="Pfam" id="PF00096">
    <property type="entry name" value="zf-C2H2"/>
    <property type="match status" value="3"/>
</dbReference>
<accession>A0A6A4T0W1</accession>
<dbReference type="EMBL" id="VEVO01000009">
    <property type="protein sequence ID" value="KAF0037948.1"/>
    <property type="molecule type" value="Genomic_DNA"/>
</dbReference>
<evidence type="ECO:0000256" key="6">
    <source>
        <dbReference type="ARBA" id="ARBA00023242"/>
    </source>
</evidence>
<dbReference type="PANTHER" id="PTHR16515">
    <property type="entry name" value="PR DOMAIN ZINC FINGER PROTEIN"/>
    <property type="match status" value="1"/>
</dbReference>
<reference evidence="11 12" key="1">
    <citation type="submission" date="2019-06" db="EMBL/GenBank/DDBJ databases">
        <title>Draft genomes of female and male turbot (Scophthalmus maximus).</title>
        <authorList>
            <person name="Xu H."/>
            <person name="Xu X.-W."/>
            <person name="Shao C."/>
            <person name="Chen S."/>
        </authorList>
    </citation>
    <scope>NUCLEOTIDE SEQUENCE [LARGE SCALE GENOMIC DNA]</scope>
    <source>
        <strain evidence="11">Ysfricsl-2016a</strain>
        <tissue evidence="11">Blood</tissue>
    </source>
</reference>
<dbReference type="GO" id="GO:0010468">
    <property type="term" value="P:regulation of gene expression"/>
    <property type="evidence" value="ECO:0007669"/>
    <property type="project" value="TreeGrafter"/>
</dbReference>
<evidence type="ECO:0000256" key="2">
    <source>
        <dbReference type="ARBA" id="ARBA00022723"/>
    </source>
</evidence>
<evidence type="ECO:0000256" key="8">
    <source>
        <dbReference type="SAM" id="Coils"/>
    </source>
</evidence>
<feature type="compositionally biased region" description="Pro residues" evidence="9">
    <location>
        <begin position="353"/>
        <end position="362"/>
    </location>
</feature>
<gene>
    <name evidence="11" type="ORF">F2P81_010822</name>
</gene>
<proteinExistence type="predicted"/>
<evidence type="ECO:0000313" key="12">
    <source>
        <dbReference type="Proteomes" id="UP000438429"/>
    </source>
</evidence>
<dbReference type="AlphaFoldDB" id="A0A6A4T0W1"/>
<dbReference type="FunFam" id="3.30.160.60:FF:000688">
    <property type="entry name" value="zinc finger protein 197 isoform X1"/>
    <property type="match status" value="1"/>
</dbReference>
<keyword evidence="8" id="KW-0175">Coiled coil</keyword>
<name>A0A6A4T0W1_SCOMX</name>
<dbReference type="FunFam" id="3.30.160.60:FF:000100">
    <property type="entry name" value="Zinc finger 45-like"/>
    <property type="match status" value="1"/>
</dbReference>
<feature type="domain" description="C2H2-type" evidence="10">
    <location>
        <begin position="386"/>
        <end position="413"/>
    </location>
</feature>
<comment type="subcellular location">
    <subcellularLocation>
        <location evidence="1">Nucleus</location>
    </subcellularLocation>
</comment>
<keyword evidence="3" id="KW-0677">Repeat</keyword>
<evidence type="ECO:0000256" key="1">
    <source>
        <dbReference type="ARBA" id="ARBA00004123"/>
    </source>
</evidence>
<dbReference type="InterPro" id="IPR050331">
    <property type="entry name" value="Zinc_finger"/>
</dbReference>
<evidence type="ECO:0000256" key="5">
    <source>
        <dbReference type="ARBA" id="ARBA00022833"/>
    </source>
</evidence>
<feature type="domain" description="C2H2-type" evidence="10">
    <location>
        <begin position="442"/>
        <end position="469"/>
    </location>
</feature>
<dbReference type="PROSITE" id="PS50157">
    <property type="entry name" value="ZINC_FINGER_C2H2_2"/>
    <property type="match status" value="4"/>
</dbReference>
<dbReference type="PANTHER" id="PTHR16515:SF66">
    <property type="entry name" value="C2H2-TYPE DOMAIN-CONTAINING PROTEIN"/>
    <property type="match status" value="1"/>
</dbReference>
<feature type="compositionally biased region" description="Basic and acidic residues" evidence="9">
    <location>
        <begin position="107"/>
        <end position="133"/>
    </location>
</feature>
<dbReference type="GO" id="GO:0005634">
    <property type="term" value="C:nucleus"/>
    <property type="evidence" value="ECO:0007669"/>
    <property type="project" value="UniProtKB-SubCell"/>
</dbReference>
<dbReference type="Proteomes" id="UP000438429">
    <property type="component" value="Unassembled WGS sequence"/>
</dbReference>
<evidence type="ECO:0000256" key="9">
    <source>
        <dbReference type="SAM" id="MobiDB-lite"/>
    </source>
</evidence>
<sequence>MADCVGFQSQIASIVEILANSAVAEICKLVDDGYAALRSQMERERVRSATENDALRRRLRDMDVKVRSYERKMRRRVQLEEITAAQLRPPEGTDDRQPPVPPLPAASEDKTSRHTSEQDDGKVQPLVKQEEVEREDCNLDLKVEVNIRAECGLAAALEPNEETPTSDVLDTSVTNIAPTTTHPSSSPTDTTMDLTCRPRAKRKAAKPLGSSLTGSFGGVLAPEAARRELGEVVTDGALKPEIPTDDITEEELHPSQLSATVASDEPSPDRLNSLGLDLAWMQERVSHLGAAYAVAQLGLGNTEAGQPSASFPSQGGGDSLDGPPTMLFTGGAHEMAAFAASFDMAAATVVAAPPPPPLPPSTAPSATTTSQRRPYRSSPAPSKYPVACAMCGHLFPSAAALERHQRVHTGERPYTCPHCGKGFTQPNNLRVHLLIHTGERRYRCTLCGKSFISSSHLKRHRTVHTQEKPYSCSRCGQSFSQMCSVRRHRQQSQCGL</sequence>
<feature type="domain" description="C2H2-type" evidence="10">
    <location>
        <begin position="470"/>
        <end position="496"/>
    </location>
</feature>
<dbReference type="InterPro" id="IPR036236">
    <property type="entry name" value="Znf_C2H2_sf"/>
</dbReference>
<keyword evidence="4 7" id="KW-0863">Zinc-finger</keyword>
<feature type="region of interest" description="Disordered" evidence="9">
    <location>
        <begin position="353"/>
        <end position="380"/>
    </location>
</feature>
<dbReference type="FunFam" id="3.30.160.60:FF:002343">
    <property type="entry name" value="Zinc finger protein 33A"/>
    <property type="match status" value="1"/>
</dbReference>
<dbReference type="Gene3D" id="3.30.160.60">
    <property type="entry name" value="Classic Zinc Finger"/>
    <property type="match status" value="4"/>
</dbReference>